<accession>A0ABN2A9F6</accession>
<evidence type="ECO:0000313" key="2">
    <source>
        <dbReference type="EMBL" id="GAA1514348.1"/>
    </source>
</evidence>
<evidence type="ECO:0000256" key="1">
    <source>
        <dbReference type="SAM" id="SignalP"/>
    </source>
</evidence>
<protein>
    <recommendedName>
        <fullName evidence="4">Ig-like domain-containing protein</fullName>
    </recommendedName>
</protein>
<sequence>MDRWRLHIVVPAVLLAVVASLATAVPGAGTEPPASASWEPTWARQWGTSAGDPIGGVAVVDDAVYVAGWTRGTLPGQLPGIGADAWVRKMSLTGELLWERQMSETGDQTITAIAADADHVVVVGTTGRLAFRWVLTSSGVTLMWQGVGGDAPALTSYEGVVLAGDWTYVVGTVNEALPGQTFGGGSDIFLRRYPTTSWAASWTTQIPGPLFDAAGGLALGSEGLVATGSTNGTLPGTVGSAGLWDVVVLGVAPATGAVTWARQFGGPGNDYGRAIAADATRVYVAGQTRGLPGQPDGGAGDAFLSSFTSAGAQQWVRTLGTAEEDGAEAVTATPRGPVVAGTTRGELAGIHGGEDAFWAEYDPAGTRTGVDQFGTADTDNYPRLGYRDALYVAVHAGGALPGPYAGGADPALFRLARFPDPPVAAAPATLRPDAAVRLPGKRWKRQVSRAVRTGRSQRAVVRVRNAGEGPAAIRVAGCSPKQVRVTWRSAGRKVTSAVRKGVFTTPVLAPGRSVRLRATLTVARSAKPGKRVCDVVAESGTTRDTVRIRLVVRR</sequence>
<evidence type="ECO:0000313" key="3">
    <source>
        <dbReference type="Proteomes" id="UP001500842"/>
    </source>
</evidence>
<dbReference type="PANTHER" id="PTHR35580">
    <property type="entry name" value="CELL SURFACE GLYCOPROTEIN (S-LAYER PROTEIN)-LIKE PROTEIN"/>
    <property type="match status" value="1"/>
</dbReference>
<dbReference type="PANTHER" id="PTHR35580:SF1">
    <property type="entry name" value="PHYTASE-LIKE DOMAIN-CONTAINING PROTEIN"/>
    <property type="match status" value="1"/>
</dbReference>
<comment type="caution">
    <text evidence="2">The sequence shown here is derived from an EMBL/GenBank/DDBJ whole genome shotgun (WGS) entry which is preliminary data.</text>
</comment>
<feature type="signal peptide" evidence="1">
    <location>
        <begin position="1"/>
        <end position="24"/>
    </location>
</feature>
<keyword evidence="3" id="KW-1185">Reference proteome</keyword>
<organism evidence="2 3">
    <name type="scientific">Nocardioides humi</name>
    <dbReference type="NCBI Taxonomy" id="449461"/>
    <lineage>
        <taxon>Bacteria</taxon>
        <taxon>Bacillati</taxon>
        <taxon>Actinomycetota</taxon>
        <taxon>Actinomycetes</taxon>
        <taxon>Propionibacteriales</taxon>
        <taxon>Nocardioidaceae</taxon>
        <taxon>Nocardioides</taxon>
    </lineage>
</organism>
<keyword evidence="1" id="KW-0732">Signal</keyword>
<feature type="chain" id="PRO_5046769378" description="Ig-like domain-containing protein" evidence="1">
    <location>
        <begin position="25"/>
        <end position="554"/>
    </location>
</feature>
<evidence type="ECO:0008006" key="4">
    <source>
        <dbReference type="Google" id="ProtNLM"/>
    </source>
</evidence>
<gene>
    <name evidence="2" type="ORF">GCM10009788_18390</name>
</gene>
<reference evidence="2 3" key="1">
    <citation type="journal article" date="2019" name="Int. J. Syst. Evol. Microbiol.">
        <title>The Global Catalogue of Microorganisms (GCM) 10K type strain sequencing project: providing services to taxonomists for standard genome sequencing and annotation.</title>
        <authorList>
            <consortium name="The Broad Institute Genomics Platform"/>
            <consortium name="The Broad Institute Genome Sequencing Center for Infectious Disease"/>
            <person name="Wu L."/>
            <person name="Ma J."/>
        </authorList>
    </citation>
    <scope>NUCLEOTIDE SEQUENCE [LARGE SCALE GENOMIC DNA]</scope>
    <source>
        <strain evidence="2 3">JCM 14942</strain>
    </source>
</reference>
<dbReference type="RefSeq" id="WP_141005388.1">
    <property type="nucleotide sequence ID" value="NZ_BAAAOR010000014.1"/>
</dbReference>
<dbReference type="InterPro" id="IPR052918">
    <property type="entry name" value="Motility_Chemotaxis_Reg"/>
</dbReference>
<dbReference type="EMBL" id="BAAAOR010000014">
    <property type="protein sequence ID" value="GAA1514348.1"/>
    <property type="molecule type" value="Genomic_DNA"/>
</dbReference>
<proteinExistence type="predicted"/>
<name>A0ABN2A9F6_9ACTN</name>
<dbReference type="Proteomes" id="UP001500842">
    <property type="component" value="Unassembled WGS sequence"/>
</dbReference>